<keyword evidence="2" id="KW-0808">Transferase</keyword>
<dbReference type="AlphaFoldDB" id="A0A1K1QB50"/>
<dbReference type="RefSeq" id="WP_072317629.1">
    <property type="nucleotide sequence ID" value="NZ_FPJE01000012.1"/>
</dbReference>
<evidence type="ECO:0000313" key="2">
    <source>
        <dbReference type="EMBL" id="SFW57178.1"/>
    </source>
</evidence>
<organism evidence="2 3">
    <name type="scientific">Sinomicrobium oceani</name>
    <dbReference type="NCBI Taxonomy" id="1150368"/>
    <lineage>
        <taxon>Bacteria</taxon>
        <taxon>Pseudomonadati</taxon>
        <taxon>Bacteroidota</taxon>
        <taxon>Flavobacteriia</taxon>
        <taxon>Flavobacteriales</taxon>
        <taxon>Flavobacteriaceae</taxon>
        <taxon>Sinomicrobium</taxon>
    </lineage>
</organism>
<evidence type="ECO:0000313" key="3">
    <source>
        <dbReference type="Proteomes" id="UP000182248"/>
    </source>
</evidence>
<dbReference type="Gene3D" id="2.60.120.10">
    <property type="entry name" value="Jelly Rolls"/>
    <property type="match status" value="1"/>
</dbReference>
<dbReference type="PROSITE" id="PS50042">
    <property type="entry name" value="CNMP_BINDING_3"/>
    <property type="match status" value="1"/>
</dbReference>
<proteinExistence type="predicted"/>
<keyword evidence="3" id="KW-1185">Reference proteome</keyword>
<dbReference type="InterPro" id="IPR014710">
    <property type="entry name" value="RmlC-like_jellyroll"/>
</dbReference>
<dbReference type="STRING" id="1150368.SAMN02927921_02418"/>
<dbReference type="EMBL" id="FPJE01000012">
    <property type="protein sequence ID" value="SFW57178.1"/>
    <property type="molecule type" value="Genomic_DNA"/>
</dbReference>
<sequence length="198" mass="23181">MTTAYEHYMITLRAAIESYVPLSDPAWNALQSITRFRELKKGETLLREGQIAKYLHFICKGALRTYFTDKDGNVYNKNLFMEGRFAASKVSLLQHSPSYFAIEALEDTVLINIAYSSYRKLIHENPDIRNFYIAYIEKNWIIEKEQQEISLVMENATERYLKLLEKHPDIDQRIPKLHIASHLGITPTQLSRIRKKLK</sequence>
<dbReference type="SUPFAM" id="SSF51206">
    <property type="entry name" value="cAMP-binding domain-like"/>
    <property type="match status" value="1"/>
</dbReference>
<feature type="domain" description="Cyclic nucleotide-binding" evidence="1">
    <location>
        <begin position="36"/>
        <end position="139"/>
    </location>
</feature>
<accession>A0A1K1QB50</accession>
<gene>
    <name evidence="2" type="ORF">SAMN02927921_02418</name>
</gene>
<dbReference type="InterPro" id="IPR018490">
    <property type="entry name" value="cNMP-bd_dom_sf"/>
</dbReference>
<protein>
    <submittedName>
        <fullName evidence="2">cAMP-binding domain of CRP or a regulatory subunit of cAMP-dependent protein kinases</fullName>
    </submittedName>
</protein>
<dbReference type="OrthoDB" id="663011at2"/>
<dbReference type="GO" id="GO:0016301">
    <property type="term" value="F:kinase activity"/>
    <property type="evidence" value="ECO:0007669"/>
    <property type="project" value="UniProtKB-KW"/>
</dbReference>
<reference evidence="2 3" key="1">
    <citation type="submission" date="2016-11" db="EMBL/GenBank/DDBJ databases">
        <authorList>
            <person name="Jaros S."/>
            <person name="Januszkiewicz K."/>
            <person name="Wedrychowicz H."/>
        </authorList>
    </citation>
    <scope>NUCLEOTIDE SEQUENCE [LARGE SCALE GENOMIC DNA]</scope>
    <source>
        <strain evidence="2 3">CGMCC 1.12145</strain>
    </source>
</reference>
<dbReference type="Proteomes" id="UP000182248">
    <property type="component" value="Unassembled WGS sequence"/>
</dbReference>
<dbReference type="Pfam" id="PF00027">
    <property type="entry name" value="cNMP_binding"/>
    <property type="match status" value="1"/>
</dbReference>
<evidence type="ECO:0000259" key="1">
    <source>
        <dbReference type="PROSITE" id="PS50042"/>
    </source>
</evidence>
<dbReference type="CDD" id="cd00038">
    <property type="entry name" value="CAP_ED"/>
    <property type="match status" value="1"/>
</dbReference>
<dbReference type="InterPro" id="IPR000595">
    <property type="entry name" value="cNMP-bd_dom"/>
</dbReference>
<name>A0A1K1QB50_9FLAO</name>
<keyword evidence="2" id="KW-0418">Kinase</keyword>